<keyword evidence="2" id="KW-1185">Reference proteome</keyword>
<reference evidence="1 2" key="1">
    <citation type="submission" date="2018-07" db="EMBL/GenBank/DDBJ databases">
        <title>Sequencing the genomes of 1000 actinobacteria strains.</title>
        <authorList>
            <person name="Klenk H.-P."/>
        </authorList>
    </citation>
    <scope>NUCLEOTIDE SEQUENCE [LARGE SCALE GENOMIC DNA]</scope>
    <source>
        <strain evidence="1 2">DSM 14442</strain>
    </source>
</reference>
<dbReference type="SUPFAM" id="SSF48239">
    <property type="entry name" value="Terpenoid cyclases/Protein prenyltransferases"/>
    <property type="match status" value="1"/>
</dbReference>
<name>A0A3D9L920_9MICC</name>
<dbReference type="InterPro" id="IPR008930">
    <property type="entry name" value="Terpenoid_cyclase/PrenylTrfase"/>
</dbReference>
<dbReference type="RefSeq" id="WP_115930861.1">
    <property type="nucleotide sequence ID" value="NZ_QREH01000001.1"/>
</dbReference>
<gene>
    <name evidence="1" type="ORF">C8E99_0365</name>
</gene>
<sequence length="298" mass="31836">MNHRPLPPGVRVADAEEFVYTHGRLLERRRVDLLLHGGGTEGVLTALGAYRNPDGGFGHGLEPDVRSPKSEALSTLTALDLLAGWDLAEHPWVRSGLEWVASTSGLDGSVPFVTEASLEWPHAPWVQPVPGGSHLTYGFAAAALLTGFSGGWAEAASDWCRLRLSRGATASDLSAYEAKYALRFLAADGLPSGSADSPILAALRERLSADGSLPVAGGAEDESIHAVDLVHHPWTVPFPSDFFGGLVPAAVMSRDRRWLASAQEPDGGWSVDWPAWSPAPGIEWRAIRTVGALEMLIR</sequence>
<evidence type="ECO:0000313" key="1">
    <source>
        <dbReference type="EMBL" id="REE02592.1"/>
    </source>
</evidence>
<evidence type="ECO:0000313" key="2">
    <source>
        <dbReference type="Proteomes" id="UP000256727"/>
    </source>
</evidence>
<comment type="caution">
    <text evidence="1">The sequence shown here is derived from an EMBL/GenBank/DDBJ whole genome shotgun (WGS) entry which is preliminary data.</text>
</comment>
<dbReference type="AlphaFoldDB" id="A0A3D9L920"/>
<accession>A0A3D9L920</accession>
<dbReference type="EMBL" id="QREH01000001">
    <property type="protein sequence ID" value="REE02592.1"/>
    <property type="molecule type" value="Genomic_DNA"/>
</dbReference>
<organism evidence="1 2">
    <name type="scientific">Citricoccus muralis</name>
    <dbReference type="NCBI Taxonomy" id="169134"/>
    <lineage>
        <taxon>Bacteria</taxon>
        <taxon>Bacillati</taxon>
        <taxon>Actinomycetota</taxon>
        <taxon>Actinomycetes</taxon>
        <taxon>Micrococcales</taxon>
        <taxon>Micrococcaceae</taxon>
        <taxon>Citricoccus</taxon>
    </lineage>
</organism>
<protein>
    <submittedName>
        <fullName evidence="1">Uncharacterized protein</fullName>
    </submittedName>
</protein>
<proteinExistence type="predicted"/>
<dbReference type="Proteomes" id="UP000256727">
    <property type="component" value="Unassembled WGS sequence"/>
</dbReference>
<dbReference type="OrthoDB" id="3286086at2"/>